<accession>A0AA36IIV0</accession>
<keyword evidence="2" id="KW-1185">Reference proteome</keyword>
<organism evidence="1 2">
    <name type="scientific">Effrenium voratum</name>
    <dbReference type="NCBI Taxonomy" id="2562239"/>
    <lineage>
        <taxon>Eukaryota</taxon>
        <taxon>Sar</taxon>
        <taxon>Alveolata</taxon>
        <taxon>Dinophyceae</taxon>
        <taxon>Suessiales</taxon>
        <taxon>Symbiodiniaceae</taxon>
        <taxon>Effrenium</taxon>
    </lineage>
</organism>
<protein>
    <submittedName>
        <fullName evidence="1">Uncharacterized protein</fullName>
    </submittedName>
</protein>
<dbReference type="EMBL" id="CAUJNA010001535">
    <property type="protein sequence ID" value="CAJ1387543.1"/>
    <property type="molecule type" value="Genomic_DNA"/>
</dbReference>
<dbReference type="Proteomes" id="UP001178507">
    <property type="component" value="Unassembled WGS sequence"/>
</dbReference>
<name>A0AA36IIV0_9DINO</name>
<evidence type="ECO:0000313" key="2">
    <source>
        <dbReference type="Proteomes" id="UP001178507"/>
    </source>
</evidence>
<gene>
    <name evidence="1" type="ORF">EVOR1521_LOCUS13601</name>
</gene>
<reference evidence="1" key="1">
    <citation type="submission" date="2023-08" db="EMBL/GenBank/DDBJ databases">
        <authorList>
            <person name="Chen Y."/>
            <person name="Shah S."/>
            <person name="Dougan E. K."/>
            <person name="Thang M."/>
            <person name="Chan C."/>
        </authorList>
    </citation>
    <scope>NUCLEOTIDE SEQUENCE</scope>
</reference>
<evidence type="ECO:0000313" key="1">
    <source>
        <dbReference type="EMBL" id="CAJ1387543.1"/>
    </source>
</evidence>
<dbReference type="AlphaFoldDB" id="A0AA36IIV0"/>
<sequence length="327" mass="34592">MASLLSFSTVTSAQTDRPAVASELRPKLLTRSDLAREAELECLGQHLAGVSAGKAMSGAWAFSWQDLAVQLRGEPLVAAPARKAFKGLSSQTSQGPTNIAQASGRLAARGAALSEALGEEVTGRVEELCPQGIANAARSFGTAQSASAKVYEALAGRLTEDPSAQNLANAARTRAAAKLCDRQVFAAIADHAIQKISEFQSQGPANLARWLARTALSSRPSLRAAARRAEQVMDTLDPQNSSNAARAPATLEAFDRPLMAAAAAEAIRQMGAFRPQHLANLGWRPGSLRESRWEPAARAMAERGAELCHEFDPQGTANQVWAFGRPG</sequence>
<comment type="caution">
    <text evidence="1">The sequence shown here is derived from an EMBL/GenBank/DDBJ whole genome shotgun (WGS) entry which is preliminary data.</text>
</comment>
<proteinExistence type="predicted"/>